<name>A0A7W9AU79_9HYPH</name>
<organism evidence="1 2">
    <name type="scientific">Brucella daejeonensis</name>
    <dbReference type="NCBI Taxonomy" id="659015"/>
    <lineage>
        <taxon>Bacteria</taxon>
        <taxon>Pseudomonadati</taxon>
        <taxon>Pseudomonadota</taxon>
        <taxon>Alphaproteobacteria</taxon>
        <taxon>Hyphomicrobiales</taxon>
        <taxon>Brucellaceae</taxon>
        <taxon>Brucella/Ochrobactrum group</taxon>
        <taxon>Brucella</taxon>
    </lineage>
</organism>
<accession>A0A7W9AU79</accession>
<dbReference type="Proteomes" id="UP000555546">
    <property type="component" value="Unassembled WGS sequence"/>
</dbReference>
<reference evidence="1 2" key="1">
    <citation type="submission" date="2020-08" db="EMBL/GenBank/DDBJ databases">
        <title>Genomic Encyclopedia of Type Strains, Phase IV (KMG-IV): sequencing the most valuable type-strain genomes for metagenomic binning, comparative biology and taxonomic classification.</title>
        <authorList>
            <person name="Goeker M."/>
        </authorList>
    </citation>
    <scope>NUCLEOTIDE SEQUENCE [LARGE SCALE GENOMIC DNA]</scope>
    <source>
        <strain evidence="1 2">DSM 26944</strain>
    </source>
</reference>
<evidence type="ECO:0000313" key="2">
    <source>
        <dbReference type="Proteomes" id="UP000555546"/>
    </source>
</evidence>
<sequence length="100" mass="11425">MIEAMIADFAKLYVKTSIATEFNHDGSIQYTIRINNDDGRYNRPSVRLAMQGSDLAKLIASIREHFEDLRPSLVAGLERADRRSREERYLREQAGKPKAA</sequence>
<evidence type="ECO:0000313" key="1">
    <source>
        <dbReference type="EMBL" id="MBB5700616.1"/>
    </source>
</evidence>
<gene>
    <name evidence="1" type="ORF">FHS76_000459</name>
</gene>
<dbReference type="RefSeq" id="WP_183647510.1">
    <property type="nucleotide sequence ID" value="NZ_JACIJG010000002.1"/>
</dbReference>
<keyword evidence="2" id="KW-1185">Reference proteome</keyword>
<dbReference type="AlphaFoldDB" id="A0A7W9AU79"/>
<proteinExistence type="predicted"/>
<dbReference type="EMBL" id="JACIJG010000002">
    <property type="protein sequence ID" value="MBB5700616.1"/>
    <property type="molecule type" value="Genomic_DNA"/>
</dbReference>
<comment type="caution">
    <text evidence="1">The sequence shown here is derived from an EMBL/GenBank/DDBJ whole genome shotgun (WGS) entry which is preliminary data.</text>
</comment>
<protein>
    <submittedName>
        <fullName evidence="1">Uncharacterized protein</fullName>
    </submittedName>
</protein>